<gene>
    <name evidence="2" type="ORF">MRATA1EN1_LOCUS25242</name>
</gene>
<protein>
    <submittedName>
        <fullName evidence="2">Uncharacterized protein</fullName>
    </submittedName>
</protein>
<organism evidence="2 3">
    <name type="scientific">Rangifer tarandus platyrhynchus</name>
    <name type="common">Svalbard reindeer</name>
    <dbReference type="NCBI Taxonomy" id="3082113"/>
    <lineage>
        <taxon>Eukaryota</taxon>
        <taxon>Metazoa</taxon>
        <taxon>Chordata</taxon>
        <taxon>Craniata</taxon>
        <taxon>Vertebrata</taxon>
        <taxon>Euteleostomi</taxon>
        <taxon>Mammalia</taxon>
        <taxon>Eutheria</taxon>
        <taxon>Laurasiatheria</taxon>
        <taxon>Artiodactyla</taxon>
        <taxon>Ruminantia</taxon>
        <taxon>Pecora</taxon>
        <taxon>Cervidae</taxon>
        <taxon>Odocoileinae</taxon>
        <taxon>Rangifer</taxon>
    </lineage>
</organism>
<reference evidence="2" key="1">
    <citation type="submission" date="2023-04" db="EMBL/GenBank/DDBJ databases">
        <authorList>
            <consortium name="ELIXIR-Norway"/>
        </authorList>
    </citation>
    <scope>NUCLEOTIDE SEQUENCE [LARGE SCALE GENOMIC DNA]</scope>
</reference>
<feature type="region of interest" description="Disordered" evidence="1">
    <location>
        <begin position="1"/>
        <end position="20"/>
    </location>
</feature>
<feature type="compositionally biased region" description="Low complexity" evidence="1">
    <location>
        <begin position="1"/>
        <end position="14"/>
    </location>
</feature>
<dbReference type="Proteomes" id="UP001176941">
    <property type="component" value="Chromosome 6"/>
</dbReference>
<feature type="region of interest" description="Disordered" evidence="1">
    <location>
        <begin position="91"/>
        <end position="117"/>
    </location>
</feature>
<dbReference type="EMBL" id="OX459942">
    <property type="protein sequence ID" value="CAI9176280.1"/>
    <property type="molecule type" value="Genomic_DNA"/>
</dbReference>
<name>A0ABN8ZQU5_RANTA</name>
<feature type="compositionally biased region" description="Basic and acidic residues" evidence="1">
    <location>
        <begin position="219"/>
        <end position="232"/>
    </location>
</feature>
<evidence type="ECO:0000313" key="2">
    <source>
        <dbReference type="EMBL" id="CAI9176280.1"/>
    </source>
</evidence>
<feature type="region of interest" description="Disordered" evidence="1">
    <location>
        <begin position="185"/>
        <end position="235"/>
    </location>
</feature>
<sequence>MLPCRSSAAAASPAERGEEGDLWMISVDTCEEQASKGRDKPAPSVPTCLLHSCTRAAHRLSGTQGSTGLCNGGHCPPPHRVDCSQRLEGAHLRSQDGQREAPAGRTNVGPSTLETEKQTESVTMFLTQFCLEIRMQDAQDPASGKRLMLRRFFKSSNEKVQESSATRKADKRQHDFLTAFQEPYPGLAMRQGGHPERALPQPSGHLGASQMEEGAAGRAARDNQGKRQEDAARPGLVVGERRAEEVTLQVDFVAGGGPGHGRGGWRALPSLVVLRG</sequence>
<evidence type="ECO:0000313" key="3">
    <source>
        <dbReference type="Proteomes" id="UP001176941"/>
    </source>
</evidence>
<evidence type="ECO:0000256" key="1">
    <source>
        <dbReference type="SAM" id="MobiDB-lite"/>
    </source>
</evidence>
<proteinExistence type="predicted"/>
<accession>A0ABN8ZQU5</accession>
<keyword evidence="3" id="KW-1185">Reference proteome</keyword>